<dbReference type="InterPro" id="IPR039663">
    <property type="entry name" value="AIP/AIPL1/TTC9"/>
</dbReference>
<dbReference type="SUPFAM" id="SSF48452">
    <property type="entry name" value="TPR-like"/>
    <property type="match status" value="1"/>
</dbReference>
<dbReference type="Proteomes" id="UP000308199">
    <property type="component" value="Unassembled WGS sequence"/>
</dbReference>
<dbReference type="PANTHER" id="PTHR11242">
    <property type="entry name" value="ARYL HYDROCARBON RECEPTOR INTERACTING PROTEIN RELATED"/>
    <property type="match status" value="1"/>
</dbReference>
<protein>
    <submittedName>
        <fullName evidence="4">Uncharacterized protein</fullName>
    </submittedName>
</protein>
<evidence type="ECO:0000256" key="3">
    <source>
        <dbReference type="PROSITE-ProRule" id="PRU00339"/>
    </source>
</evidence>
<feature type="repeat" description="TPR" evidence="3">
    <location>
        <begin position="91"/>
        <end position="124"/>
    </location>
</feature>
<keyword evidence="1" id="KW-0677">Repeat</keyword>
<accession>A0A4S4KY87</accession>
<dbReference type="OrthoDB" id="420195at2759"/>
<organism evidence="4 5">
    <name type="scientific">Phellinidium pouzarii</name>
    <dbReference type="NCBI Taxonomy" id="167371"/>
    <lineage>
        <taxon>Eukaryota</taxon>
        <taxon>Fungi</taxon>
        <taxon>Dikarya</taxon>
        <taxon>Basidiomycota</taxon>
        <taxon>Agaricomycotina</taxon>
        <taxon>Agaricomycetes</taxon>
        <taxon>Hymenochaetales</taxon>
        <taxon>Hymenochaetaceae</taxon>
        <taxon>Phellinidium</taxon>
    </lineage>
</organism>
<proteinExistence type="predicted"/>
<evidence type="ECO:0000313" key="5">
    <source>
        <dbReference type="Proteomes" id="UP000308199"/>
    </source>
</evidence>
<dbReference type="Gene3D" id="1.25.40.10">
    <property type="entry name" value="Tetratricopeptide repeat domain"/>
    <property type="match status" value="1"/>
</dbReference>
<dbReference type="PANTHER" id="PTHR11242:SF0">
    <property type="entry name" value="TPR_REGION DOMAIN-CONTAINING PROTEIN"/>
    <property type="match status" value="1"/>
</dbReference>
<keyword evidence="2 3" id="KW-0802">TPR repeat</keyword>
<evidence type="ECO:0000313" key="4">
    <source>
        <dbReference type="EMBL" id="THH03862.1"/>
    </source>
</evidence>
<dbReference type="InterPro" id="IPR011990">
    <property type="entry name" value="TPR-like_helical_dom_sf"/>
</dbReference>
<sequence length="467" mass="52795">MPSSRSKVQVQNALRALATKILKQDEENVDPAENQWVGIKLQDAASMRPELQLLRTLESQGKDTIDAVIEKFRSSEMENPGRPPNSSYLRCALLKEDGNMFFKQKQYRKAIEEYKKAMRVFLEDDATLPSPCYLNKAYLSIDEEGWKTIIDLIACTSNIAQCYNKLGEFLEMIDWIEEIEIVYICYKQVAKPHEPSWRDYHRVLVEYFTLHIKSQHRAHLLLCNSSLAMSYGNRAYCNTILSEGAEYRERITELERLIVQIDLKEMVEWWNGGNKSSPHSIGKTGAIGHITQVASQGSAQKLSKGNSTYSAVTMPIPIWARISLWCSIWPQCAEPPTARGHVGCPAQRRLYVLYGNANRSGAHHARKAHGNPSDYTYDPTMTSGPLMSAHALGVASVCEATSPALAPKWLQHITLCCNALLSTCEDDVPFRLLRRYIHCRSGDENMAARYHEGIPFIPRTNGAMLRP</sequence>
<reference evidence="4 5" key="1">
    <citation type="submission" date="2019-02" db="EMBL/GenBank/DDBJ databases">
        <title>Genome sequencing of the rare red list fungi Phellinidium pouzarii.</title>
        <authorList>
            <person name="Buettner E."/>
            <person name="Kellner H."/>
        </authorList>
    </citation>
    <scope>NUCLEOTIDE SEQUENCE [LARGE SCALE GENOMIC DNA]</scope>
    <source>
        <strain evidence="4 5">DSM 108285</strain>
    </source>
</reference>
<keyword evidence="5" id="KW-1185">Reference proteome</keyword>
<dbReference type="InterPro" id="IPR019734">
    <property type="entry name" value="TPR_rpt"/>
</dbReference>
<name>A0A4S4KY87_9AGAM</name>
<dbReference type="AlphaFoldDB" id="A0A4S4KY87"/>
<dbReference type="EMBL" id="SGPK01000402">
    <property type="protein sequence ID" value="THH03862.1"/>
    <property type="molecule type" value="Genomic_DNA"/>
</dbReference>
<comment type="caution">
    <text evidence="4">The sequence shown here is derived from an EMBL/GenBank/DDBJ whole genome shotgun (WGS) entry which is preliminary data.</text>
</comment>
<evidence type="ECO:0000256" key="1">
    <source>
        <dbReference type="ARBA" id="ARBA00022737"/>
    </source>
</evidence>
<gene>
    <name evidence="4" type="ORF">EW145_g5945</name>
</gene>
<evidence type="ECO:0000256" key="2">
    <source>
        <dbReference type="ARBA" id="ARBA00022803"/>
    </source>
</evidence>
<dbReference type="PROSITE" id="PS50005">
    <property type="entry name" value="TPR"/>
    <property type="match status" value="1"/>
</dbReference>